<dbReference type="InterPro" id="IPR029139">
    <property type="entry name" value="QueF_N"/>
</dbReference>
<dbReference type="Pfam" id="PF14489">
    <property type="entry name" value="QueF"/>
    <property type="match status" value="1"/>
</dbReference>
<dbReference type="EMBL" id="CP097966">
    <property type="protein sequence ID" value="URQ62735.1"/>
    <property type="molecule type" value="Genomic_DNA"/>
</dbReference>
<name>A0A9Q8X1M8_9GAMM</name>
<gene>
    <name evidence="2" type="ORF">M9B40_03125</name>
</gene>
<evidence type="ECO:0000313" key="3">
    <source>
        <dbReference type="Proteomes" id="UP001056381"/>
    </source>
</evidence>
<dbReference type="GO" id="GO:0033739">
    <property type="term" value="F:preQ1 synthase activity"/>
    <property type="evidence" value="ECO:0007669"/>
    <property type="project" value="InterPro"/>
</dbReference>
<accession>A0A9Q8X1M8</accession>
<dbReference type="Proteomes" id="UP001056381">
    <property type="component" value="Chromosome"/>
</dbReference>
<dbReference type="InterPro" id="IPR029500">
    <property type="entry name" value="QueF"/>
</dbReference>
<reference evidence="2" key="1">
    <citation type="submission" date="2022-05" db="EMBL/GenBank/DDBJ databases">
        <title>Single-amplified genomics reveal most streamlined microbe among free-living bacteria.</title>
        <authorList>
            <person name="Roda-Garcia J."/>
            <person name="Haro-Moreno J.M."/>
            <person name="Rodriguez-Valera F."/>
            <person name="Almagro-Moreno S."/>
            <person name="Lopez-Perez M."/>
        </authorList>
    </citation>
    <scope>NUCLEOTIDE SEQUENCE</scope>
    <source>
        <strain evidence="2">TMED112-D2-2</strain>
    </source>
</reference>
<dbReference type="InterPro" id="IPR050084">
    <property type="entry name" value="NADPH_dep_7-cyano-7-deazaG_red"/>
</dbReference>
<feature type="domain" description="NADPH-dependent 7-cyano-7-deazaguanine reductase N-terminal" evidence="1">
    <location>
        <begin position="13"/>
        <end position="118"/>
    </location>
</feature>
<proteinExistence type="predicted"/>
<dbReference type="PANTHER" id="PTHR34354">
    <property type="entry name" value="NADPH-DEPENDENT 7-CYANO-7-DEAZAGUANINE REDUCTASE"/>
    <property type="match status" value="1"/>
</dbReference>
<dbReference type="GO" id="GO:0008616">
    <property type="term" value="P:tRNA queuosine(34) biosynthetic process"/>
    <property type="evidence" value="ECO:0007669"/>
    <property type="project" value="InterPro"/>
</dbReference>
<sequence length="246" mass="28498">MKGPLGKKVAAPKKFDPKVLFPISRTDQRKGVFEKTDFSKIKGDDVWNIHELLWIDKKNNSHHNELSISLNCTSKNTIESKSMKLFLSSLVHKKFENISEVKNVIKRHIEAVTKSKIKLGKIYTKQDATECEIKISSKVKPLKESSYKASKRKNFKTYVFKAFRSLCPVTNQPDIADIYLIADLNAENKKDISEYLGSFFEKNGFHERCVEEIFLELKRKKYLIKSIEGYFERRGGIAIIPRRYSV</sequence>
<protein>
    <recommendedName>
        <fullName evidence="1">NADPH-dependent 7-cyano-7-deazaguanine reductase N-terminal domain-containing protein</fullName>
    </recommendedName>
</protein>
<dbReference type="Gene3D" id="3.30.1130.10">
    <property type="match status" value="2"/>
</dbReference>
<dbReference type="AlphaFoldDB" id="A0A9Q8X1M8"/>
<dbReference type="Pfam" id="PF14819">
    <property type="entry name" value="QueF_N"/>
    <property type="match status" value="1"/>
</dbReference>
<keyword evidence="3" id="KW-1185">Reference proteome</keyword>
<evidence type="ECO:0000259" key="1">
    <source>
        <dbReference type="Pfam" id="PF14819"/>
    </source>
</evidence>
<organism evidence="2 3">
    <name type="scientific">SAR86 cluster bacterium</name>
    <dbReference type="NCBI Taxonomy" id="2030880"/>
    <lineage>
        <taxon>Bacteria</taxon>
        <taxon>Pseudomonadati</taxon>
        <taxon>Pseudomonadota</taxon>
        <taxon>Gammaproteobacteria</taxon>
        <taxon>SAR86 cluster</taxon>
    </lineage>
</organism>
<dbReference type="PANTHER" id="PTHR34354:SF1">
    <property type="entry name" value="NADPH-DEPENDENT 7-CYANO-7-DEAZAGUANINE REDUCTASE"/>
    <property type="match status" value="1"/>
</dbReference>
<evidence type="ECO:0000313" key="2">
    <source>
        <dbReference type="EMBL" id="URQ62735.1"/>
    </source>
</evidence>
<dbReference type="InterPro" id="IPR043133">
    <property type="entry name" value="GTP-CH-I_C/QueF"/>
</dbReference>